<sequence>MIPQNKAKRMQKKKPEVLCRYGNWHARDIVPWVCERPSFQAFGKARRCSLWAGPIIEAFSSIQTVMASTSLSSLALPCTDSKSQRSFPMERQPRMLKDFLSSDELNSCSSNGFKSSPRQSTVRNLLEFDLEAKNNVAESKLLRSRSRAASTTISAVHKASEIVINAVKSSSVLPRSISWRLLRREFWNNKCKNDDLGVISATVKVKDILRWRSFRDLIEEKPPPLDFDFSSSSPCRCTTLTGSTSTDSSSNSSSWCESNFIAKYLPWWY</sequence>
<reference evidence="1 2" key="1">
    <citation type="submission" date="2019-09" db="EMBL/GenBank/DDBJ databases">
        <title>A chromosome-level genome assembly of the Chinese tupelo Nyssa sinensis.</title>
        <authorList>
            <person name="Yang X."/>
            <person name="Kang M."/>
            <person name="Yang Y."/>
            <person name="Xiong H."/>
            <person name="Wang M."/>
            <person name="Zhang Z."/>
            <person name="Wang Z."/>
            <person name="Wu H."/>
            <person name="Ma T."/>
            <person name="Liu J."/>
            <person name="Xi Z."/>
        </authorList>
    </citation>
    <scope>NUCLEOTIDE SEQUENCE [LARGE SCALE GENOMIC DNA]</scope>
    <source>
        <strain evidence="1">J267</strain>
        <tissue evidence="1">Leaf</tissue>
    </source>
</reference>
<name>A0A5J4ZB38_9ASTE</name>
<gene>
    <name evidence="1" type="ORF">F0562_019172</name>
</gene>
<dbReference type="AlphaFoldDB" id="A0A5J4ZB38"/>
<dbReference type="Proteomes" id="UP000325577">
    <property type="component" value="Linkage Group LG9"/>
</dbReference>
<keyword evidence="2" id="KW-1185">Reference proteome</keyword>
<evidence type="ECO:0000313" key="2">
    <source>
        <dbReference type="Proteomes" id="UP000325577"/>
    </source>
</evidence>
<dbReference type="PANTHER" id="PTHR33623:SF17">
    <property type="entry name" value="DUF4378 DOMAIN-CONTAINING PROTEIN"/>
    <property type="match status" value="1"/>
</dbReference>
<dbReference type="PANTHER" id="PTHR33623">
    <property type="entry name" value="OS04G0572500 PROTEIN"/>
    <property type="match status" value="1"/>
</dbReference>
<evidence type="ECO:0000313" key="1">
    <source>
        <dbReference type="EMBL" id="KAA8515993.1"/>
    </source>
</evidence>
<dbReference type="OrthoDB" id="1669163at2759"/>
<protein>
    <submittedName>
        <fullName evidence="1">Uncharacterized protein</fullName>
    </submittedName>
</protein>
<accession>A0A5J4ZB38</accession>
<organism evidence="1 2">
    <name type="scientific">Nyssa sinensis</name>
    <dbReference type="NCBI Taxonomy" id="561372"/>
    <lineage>
        <taxon>Eukaryota</taxon>
        <taxon>Viridiplantae</taxon>
        <taxon>Streptophyta</taxon>
        <taxon>Embryophyta</taxon>
        <taxon>Tracheophyta</taxon>
        <taxon>Spermatophyta</taxon>
        <taxon>Magnoliopsida</taxon>
        <taxon>eudicotyledons</taxon>
        <taxon>Gunneridae</taxon>
        <taxon>Pentapetalae</taxon>
        <taxon>asterids</taxon>
        <taxon>Cornales</taxon>
        <taxon>Nyssaceae</taxon>
        <taxon>Nyssa</taxon>
    </lineage>
</organism>
<dbReference type="EMBL" id="CM018052">
    <property type="protein sequence ID" value="KAA8515993.1"/>
    <property type="molecule type" value="Genomic_DNA"/>
</dbReference>
<proteinExistence type="predicted"/>